<comment type="similarity">
    <text evidence="5">Belongs to the peptidase S1 family. CLIP subfamily.</text>
</comment>
<dbReference type="GO" id="GO:0004252">
    <property type="term" value="F:serine-type endopeptidase activity"/>
    <property type="evidence" value="ECO:0007669"/>
    <property type="project" value="InterPro"/>
</dbReference>
<dbReference type="PANTHER" id="PTHR24276:SF91">
    <property type="entry name" value="AT26814P-RELATED"/>
    <property type="match status" value="1"/>
</dbReference>
<dbReference type="PRINTS" id="PR00722">
    <property type="entry name" value="CHYMOTRYPSIN"/>
</dbReference>
<feature type="domain" description="Peptidase S1" evidence="6">
    <location>
        <begin position="3"/>
        <end position="240"/>
    </location>
</feature>
<dbReference type="Gene3D" id="2.40.10.10">
    <property type="entry name" value="Trypsin-like serine proteases"/>
    <property type="match status" value="2"/>
</dbReference>
<dbReference type="PROSITE" id="PS50240">
    <property type="entry name" value="TRYPSIN_DOM"/>
    <property type="match status" value="2"/>
</dbReference>
<protein>
    <recommendedName>
        <fullName evidence="6">Peptidase S1 domain-containing protein</fullName>
    </recommendedName>
</protein>
<dbReference type="PANTHER" id="PTHR24276">
    <property type="entry name" value="POLYSERASE-RELATED"/>
    <property type="match status" value="1"/>
</dbReference>
<dbReference type="EMBL" id="VTPC01074580">
    <property type="protein sequence ID" value="KAF2888716.1"/>
    <property type="molecule type" value="Genomic_DNA"/>
</dbReference>
<reference evidence="7" key="1">
    <citation type="submission" date="2019-08" db="EMBL/GenBank/DDBJ databases">
        <title>The genome of the North American firefly Photinus pyralis.</title>
        <authorList>
            <consortium name="Photinus pyralis genome working group"/>
            <person name="Fallon T.R."/>
            <person name="Sander Lower S.E."/>
            <person name="Weng J.-K."/>
        </authorList>
    </citation>
    <scope>NUCLEOTIDE SEQUENCE</scope>
    <source>
        <strain evidence="7">TRF0915ILg1</strain>
        <tissue evidence="7">Whole body</tissue>
    </source>
</reference>
<dbReference type="GO" id="GO:0006508">
    <property type="term" value="P:proteolysis"/>
    <property type="evidence" value="ECO:0007669"/>
    <property type="project" value="UniProtKB-KW"/>
</dbReference>
<evidence type="ECO:0000256" key="5">
    <source>
        <dbReference type="ARBA" id="ARBA00024195"/>
    </source>
</evidence>
<accession>A0A8K0CPD6</accession>
<organism evidence="7 8">
    <name type="scientific">Ignelater luminosus</name>
    <name type="common">Cucubano</name>
    <name type="synonym">Pyrophorus luminosus</name>
    <dbReference type="NCBI Taxonomy" id="2038154"/>
    <lineage>
        <taxon>Eukaryota</taxon>
        <taxon>Metazoa</taxon>
        <taxon>Ecdysozoa</taxon>
        <taxon>Arthropoda</taxon>
        <taxon>Hexapoda</taxon>
        <taxon>Insecta</taxon>
        <taxon>Pterygota</taxon>
        <taxon>Neoptera</taxon>
        <taxon>Endopterygota</taxon>
        <taxon>Coleoptera</taxon>
        <taxon>Polyphaga</taxon>
        <taxon>Elateriformia</taxon>
        <taxon>Elateroidea</taxon>
        <taxon>Elateridae</taxon>
        <taxon>Agrypninae</taxon>
        <taxon>Pyrophorini</taxon>
        <taxon>Ignelater</taxon>
    </lineage>
</organism>
<dbReference type="InterPro" id="IPR001314">
    <property type="entry name" value="Peptidase_S1A"/>
</dbReference>
<evidence type="ECO:0000256" key="2">
    <source>
        <dbReference type="ARBA" id="ARBA00022801"/>
    </source>
</evidence>
<evidence type="ECO:0000259" key="6">
    <source>
        <dbReference type="PROSITE" id="PS50240"/>
    </source>
</evidence>
<dbReference type="AlphaFoldDB" id="A0A8K0CPD6"/>
<name>A0A8K0CPD6_IGNLU</name>
<dbReference type="PROSITE" id="PS00134">
    <property type="entry name" value="TRYPSIN_HIS"/>
    <property type="match status" value="1"/>
</dbReference>
<keyword evidence="1" id="KW-0645">Protease</keyword>
<dbReference type="InterPro" id="IPR050430">
    <property type="entry name" value="Peptidase_S1"/>
</dbReference>
<dbReference type="SMART" id="SM00020">
    <property type="entry name" value="Tryp_SPc"/>
    <property type="match status" value="2"/>
</dbReference>
<dbReference type="FunFam" id="2.40.10.10:FF:000002">
    <property type="entry name" value="Transmembrane protease serine"/>
    <property type="match status" value="1"/>
</dbReference>
<keyword evidence="3" id="KW-0720">Serine protease</keyword>
<keyword evidence="4" id="KW-1015">Disulfide bond</keyword>
<dbReference type="InterPro" id="IPR043504">
    <property type="entry name" value="Peptidase_S1_PA_chymotrypsin"/>
</dbReference>
<dbReference type="InterPro" id="IPR001254">
    <property type="entry name" value="Trypsin_dom"/>
</dbReference>
<evidence type="ECO:0000256" key="4">
    <source>
        <dbReference type="ARBA" id="ARBA00023157"/>
    </source>
</evidence>
<evidence type="ECO:0000256" key="3">
    <source>
        <dbReference type="ARBA" id="ARBA00022825"/>
    </source>
</evidence>
<dbReference type="SUPFAM" id="SSF50494">
    <property type="entry name" value="Trypsin-like serine proteases"/>
    <property type="match status" value="2"/>
</dbReference>
<dbReference type="InterPro" id="IPR018114">
    <property type="entry name" value="TRYPSIN_HIS"/>
</dbReference>
<evidence type="ECO:0000256" key="1">
    <source>
        <dbReference type="ARBA" id="ARBA00022670"/>
    </source>
</evidence>
<proteinExistence type="inferred from homology"/>
<feature type="domain" description="Peptidase S1" evidence="6">
    <location>
        <begin position="275"/>
        <end position="523"/>
    </location>
</feature>
<sequence>TRIVGGVPVDIEHYKFMAAIVEIREESTVDILVCGGIVISKWWLLTAAHCIKEFEAHDNDPIKTVYISAGNSNWTKGRKHNLLKWIHHEHFNKTTLHNDIGLIRIKQSFSRNYAIAIASKRYQYKPHTTARVIGWGHKNYSWKHLPAEEMLNAVDVYIIEQSRCANMYEIHDLMITDTMFCAGVEEGGKDACNFDSGGAIFEHELLIGIISWGHKCGEKNKPGVYVRVNLYKDWITKTSKKLGSPLIITKRKIIVNIILVIAVVANITSVKNCIIISYATDNRESAQSEQSKKLVSVASYPFIAGIIVKSKPTSTNSFHCSSTIISSKWVVTTAGCVIFLKDEGFNQSHVYVTSGSLFWREGRKHAVLALIYHEKYNPEFNDNNIGMVKVKQSFGDKYSKAIYVASKSYLYREARVEMISWALKTNEKGVEPPFNTETGEIHDQEDCRLLYKQQKEKIINKTFCVSYSATSNVLCQLISGGPVVHDTLLIGIILWADSCNFAEIPAVVLRISLYEDWMKNVARKLGSPLKTRFKNKP</sequence>
<gene>
    <name evidence="7" type="ORF">ILUMI_17457</name>
</gene>
<dbReference type="Proteomes" id="UP000801492">
    <property type="component" value="Unassembled WGS sequence"/>
</dbReference>
<evidence type="ECO:0000313" key="7">
    <source>
        <dbReference type="EMBL" id="KAF2888716.1"/>
    </source>
</evidence>
<dbReference type="Pfam" id="PF00089">
    <property type="entry name" value="Trypsin"/>
    <property type="match status" value="2"/>
</dbReference>
<comment type="caution">
    <text evidence="7">The sequence shown here is derived from an EMBL/GenBank/DDBJ whole genome shotgun (WGS) entry which is preliminary data.</text>
</comment>
<dbReference type="InterPro" id="IPR009003">
    <property type="entry name" value="Peptidase_S1_PA"/>
</dbReference>
<dbReference type="CDD" id="cd00190">
    <property type="entry name" value="Tryp_SPc"/>
    <property type="match status" value="1"/>
</dbReference>
<feature type="non-terminal residue" evidence="7">
    <location>
        <position position="1"/>
    </location>
</feature>
<keyword evidence="8" id="KW-1185">Reference proteome</keyword>
<keyword evidence="2" id="KW-0378">Hydrolase</keyword>
<evidence type="ECO:0000313" key="8">
    <source>
        <dbReference type="Proteomes" id="UP000801492"/>
    </source>
</evidence>
<dbReference type="OrthoDB" id="9425590at2759"/>